<dbReference type="InterPro" id="IPR003959">
    <property type="entry name" value="ATPase_AAA_core"/>
</dbReference>
<dbReference type="Gene3D" id="3.50.50.60">
    <property type="entry name" value="FAD/NAD(P)-binding domain"/>
    <property type="match status" value="1"/>
</dbReference>
<protein>
    <recommendedName>
        <fullName evidence="10">AAA+ ATPase domain-containing protein</fullName>
    </recommendedName>
</protein>
<reference evidence="12" key="1">
    <citation type="submission" date="2021-02" db="EMBL/GenBank/DDBJ databases">
        <authorList>
            <person name="Nowell W R."/>
        </authorList>
    </citation>
    <scope>NUCLEOTIDE SEQUENCE</scope>
</reference>
<comment type="subcellular location">
    <subcellularLocation>
        <location evidence="1">Mitochondrion outer membrane</location>
        <topology evidence="1">Single-pass membrane protein</topology>
    </subcellularLocation>
</comment>
<dbReference type="SMART" id="SM00382">
    <property type="entry name" value="AAA"/>
    <property type="match status" value="1"/>
</dbReference>
<dbReference type="Proteomes" id="UP000677228">
    <property type="component" value="Unassembled WGS sequence"/>
</dbReference>
<keyword evidence="5" id="KW-0274">FAD</keyword>
<evidence type="ECO:0000256" key="8">
    <source>
        <dbReference type="ARBA" id="ARBA00023128"/>
    </source>
</evidence>
<dbReference type="GO" id="GO:0140570">
    <property type="term" value="P:extraction of mislocalized protein from mitochondrial outer membrane"/>
    <property type="evidence" value="ECO:0007669"/>
    <property type="project" value="TreeGrafter"/>
</dbReference>
<dbReference type="InterPro" id="IPR041569">
    <property type="entry name" value="AAA_lid_3"/>
</dbReference>
<evidence type="ECO:0000256" key="4">
    <source>
        <dbReference type="ARBA" id="ARBA00022787"/>
    </source>
</evidence>
<dbReference type="GO" id="GO:0050660">
    <property type="term" value="F:flavin adenine dinucleotide binding"/>
    <property type="evidence" value="ECO:0007669"/>
    <property type="project" value="InterPro"/>
</dbReference>
<dbReference type="FunFam" id="3.40.50.300:FF:000538">
    <property type="entry name" value="ATPase family AAA domain-containing protein 1"/>
    <property type="match status" value="1"/>
</dbReference>
<feature type="domain" description="AAA+ ATPase" evidence="10">
    <location>
        <begin position="182"/>
        <end position="320"/>
    </location>
</feature>
<dbReference type="EMBL" id="CAJOBA010000709">
    <property type="protein sequence ID" value="CAF3551332.1"/>
    <property type="molecule type" value="Genomic_DNA"/>
</dbReference>
<dbReference type="EMBL" id="CAJNOK010000709">
    <property type="protein sequence ID" value="CAF0770484.1"/>
    <property type="molecule type" value="Genomic_DNA"/>
</dbReference>
<evidence type="ECO:0000313" key="11">
    <source>
        <dbReference type="EMBL" id="CAF0770484.1"/>
    </source>
</evidence>
<sequence>MDVIPTSSPSDLISTTTSQSFVPFINRLKTFLTLRAYSPQATNVPRLIDVVRTSTPDVPDSHLRDLLISLGGRACALLGSMIFSYYLIRYITKHLDPTHEEKKRHKQLASLIMKQLNLEKTLIQSLNEYELCLLSDIVNPHDIQVTWQDIGGLEQTIDNLRQTVIYPLQHPHLFAKSKLLMPPRGVLFYGPPGCGKTMLAKAVAKEAGANFINLQVTSLLDKWYGESQKRTSAIFSLAQKLQPSIIFIDEIDSFMRTRQGDDHECTRMVKTQFMTLWDGLQTDETNRIIIIGATNRPQDLDAAILRRLPTRYNIALPTAQQRLKILELILKDEHLNSDVDLHELAKQTELLNGSDLNEICRQAALERVIELCQQHEQFEEQDTPLRPICQEDFLDALRKIEMNVEENVKRVCIVGGGVSGLCCARVLLEYGGLEPVIFEQQAHTGGQWHYQNSLEPPITSAIYRDLISNLPCDVMQFSDFPFIGHKD</sequence>
<dbReference type="InterPro" id="IPR003593">
    <property type="entry name" value="AAA+_ATPase"/>
</dbReference>
<dbReference type="Pfam" id="PF00004">
    <property type="entry name" value="AAA"/>
    <property type="match status" value="1"/>
</dbReference>
<dbReference type="SUPFAM" id="SSF52540">
    <property type="entry name" value="P-loop containing nucleoside triphosphate hydrolases"/>
    <property type="match status" value="1"/>
</dbReference>
<dbReference type="InterPro" id="IPR003960">
    <property type="entry name" value="ATPase_AAA_CS"/>
</dbReference>
<dbReference type="Proteomes" id="UP000682733">
    <property type="component" value="Unassembled WGS sequence"/>
</dbReference>
<evidence type="ECO:0000256" key="1">
    <source>
        <dbReference type="ARBA" id="ARBA00004572"/>
    </source>
</evidence>
<keyword evidence="3 9" id="KW-0547">Nucleotide-binding</keyword>
<dbReference type="PANTHER" id="PTHR45644:SF3">
    <property type="entry name" value="FI08533P-RELATED"/>
    <property type="match status" value="1"/>
</dbReference>
<dbReference type="Gene3D" id="3.40.50.300">
    <property type="entry name" value="P-loop containing nucleotide triphosphate hydrolases"/>
    <property type="match status" value="1"/>
</dbReference>
<dbReference type="CDD" id="cd19520">
    <property type="entry name" value="RecA-like_ATAD1"/>
    <property type="match status" value="1"/>
</dbReference>
<dbReference type="GO" id="GO:0005741">
    <property type="term" value="C:mitochondrial outer membrane"/>
    <property type="evidence" value="ECO:0007669"/>
    <property type="project" value="UniProtKB-SubCell"/>
</dbReference>
<keyword evidence="6 9" id="KW-0067">ATP-binding</keyword>
<comment type="caution">
    <text evidence="12">The sequence shown here is derived from an EMBL/GenBank/DDBJ whole genome shotgun (WGS) entry which is preliminary data.</text>
</comment>
<dbReference type="Pfam" id="PF17862">
    <property type="entry name" value="AAA_lid_3"/>
    <property type="match status" value="1"/>
</dbReference>
<dbReference type="PROSITE" id="PS00674">
    <property type="entry name" value="AAA"/>
    <property type="match status" value="1"/>
</dbReference>
<proteinExistence type="inferred from homology"/>
<feature type="non-terminal residue" evidence="12">
    <location>
        <position position="487"/>
    </location>
</feature>
<dbReference type="InterPro" id="IPR027417">
    <property type="entry name" value="P-loop_NTPase"/>
</dbReference>
<gene>
    <name evidence="11" type="ORF">OVA965_LOCUS3058</name>
    <name evidence="12" type="ORF">TMI583_LOCUS3057</name>
</gene>
<dbReference type="Pfam" id="PF00743">
    <property type="entry name" value="FMO-like"/>
    <property type="match status" value="1"/>
</dbReference>
<dbReference type="InterPro" id="IPR051701">
    <property type="entry name" value="Mito_OM_Translocase_MSP1"/>
</dbReference>
<dbReference type="InterPro" id="IPR036188">
    <property type="entry name" value="FAD/NAD-bd_sf"/>
</dbReference>
<evidence type="ECO:0000259" key="10">
    <source>
        <dbReference type="SMART" id="SM00382"/>
    </source>
</evidence>
<dbReference type="GO" id="GO:0016887">
    <property type="term" value="F:ATP hydrolysis activity"/>
    <property type="evidence" value="ECO:0007669"/>
    <property type="project" value="InterPro"/>
</dbReference>
<dbReference type="AlphaFoldDB" id="A0A8S2GQL9"/>
<dbReference type="GO" id="GO:0005524">
    <property type="term" value="F:ATP binding"/>
    <property type="evidence" value="ECO:0007669"/>
    <property type="project" value="UniProtKB-KW"/>
</dbReference>
<evidence type="ECO:0000256" key="9">
    <source>
        <dbReference type="RuleBase" id="RU003651"/>
    </source>
</evidence>
<organism evidence="12 13">
    <name type="scientific">Didymodactylos carnosus</name>
    <dbReference type="NCBI Taxonomy" id="1234261"/>
    <lineage>
        <taxon>Eukaryota</taxon>
        <taxon>Metazoa</taxon>
        <taxon>Spiralia</taxon>
        <taxon>Gnathifera</taxon>
        <taxon>Rotifera</taxon>
        <taxon>Eurotatoria</taxon>
        <taxon>Bdelloidea</taxon>
        <taxon>Philodinida</taxon>
        <taxon>Philodinidae</taxon>
        <taxon>Didymodactylos</taxon>
    </lineage>
</organism>
<keyword evidence="8" id="KW-0496">Mitochondrion</keyword>
<dbReference type="InterPro" id="IPR020946">
    <property type="entry name" value="Flavin_mOase-like"/>
</dbReference>
<keyword evidence="4" id="KW-1000">Mitochondrion outer membrane</keyword>
<keyword evidence="4" id="KW-0472">Membrane</keyword>
<dbReference type="Gene3D" id="1.10.8.60">
    <property type="match status" value="1"/>
</dbReference>
<keyword evidence="7" id="KW-0560">Oxidoreductase</keyword>
<keyword evidence="2" id="KW-0285">Flavoprotein</keyword>
<dbReference type="PANTHER" id="PTHR45644">
    <property type="entry name" value="AAA ATPASE, PUTATIVE (AFU_ORTHOLOGUE AFUA_2G12920)-RELATED-RELATED"/>
    <property type="match status" value="1"/>
</dbReference>
<dbReference type="GO" id="GO:0050661">
    <property type="term" value="F:NADP binding"/>
    <property type="evidence" value="ECO:0007669"/>
    <property type="project" value="InterPro"/>
</dbReference>
<evidence type="ECO:0000256" key="2">
    <source>
        <dbReference type="ARBA" id="ARBA00022630"/>
    </source>
</evidence>
<name>A0A8S2GQL9_9BILA</name>
<evidence type="ECO:0000256" key="7">
    <source>
        <dbReference type="ARBA" id="ARBA00023002"/>
    </source>
</evidence>
<evidence type="ECO:0000256" key="3">
    <source>
        <dbReference type="ARBA" id="ARBA00022741"/>
    </source>
</evidence>
<accession>A0A8S2GQL9</accession>
<dbReference type="SUPFAM" id="SSF51905">
    <property type="entry name" value="FAD/NAD(P)-binding domain"/>
    <property type="match status" value="1"/>
</dbReference>
<dbReference type="GO" id="GO:0004499">
    <property type="term" value="F:N,N-dimethylaniline monooxygenase activity"/>
    <property type="evidence" value="ECO:0007669"/>
    <property type="project" value="InterPro"/>
</dbReference>
<evidence type="ECO:0000256" key="6">
    <source>
        <dbReference type="ARBA" id="ARBA00022840"/>
    </source>
</evidence>
<comment type="similarity">
    <text evidence="9">Belongs to the AAA ATPase family.</text>
</comment>
<evidence type="ECO:0000313" key="12">
    <source>
        <dbReference type="EMBL" id="CAF3551332.1"/>
    </source>
</evidence>
<evidence type="ECO:0000313" key="13">
    <source>
        <dbReference type="Proteomes" id="UP000682733"/>
    </source>
</evidence>
<evidence type="ECO:0000256" key="5">
    <source>
        <dbReference type="ARBA" id="ARBA00022827"/>
    </source>
</evidence>